<protein>
    <submittedName>
        <fullName evidence="2">Glyoxylase, beta-lactamase superfamily II</fullName>
    </submittedName>
</protein>
<dbReference type="SMART" id="SM00849">
    <property type="entry name" value="Lactamase_B"/>
    <property type="match status" value="1"/>
</dbReference>
<sequence>MKRYLRKNKVMPITSIASGEGYAVSQDVFCFPVQIANVAFIGTQLENDDWVLIDAGMPGTENKIVTEVKYRFRQEKPPKAIVLTHGHFDHVGALVQLAERWDVPVYAHKLEVPYLTGEASYPEPDPGVEGGIVANMSKHFPTDPVDVSQYIEVLPEDGSVPYLEGWKWYHTPGHSPGHISLFRESDGILIAGDAFCTVKQDELYKVLRQTQEVHGPPRYFTTDWTKAKKSVEKLRDLNPSAVLAGHGQPMEGENLAEGLNNLADNFEETAVPSYGKYVRDEQN</sequence>
<evidence type="ECO:0000313" key="3">
    <source>
        <dbReference type="Proteomes" id="UP000198778"/>
    </source>
</evidence>
<accession>A0A1H0E216</accession>
<feature type="domain" description="Metallo-beta-lactamase" evidence="1">
    <location>
        <begin position="35"/>
        <end position="246"/>
    </location>
</feature>
<dbReference type="InterPro" id="IPR001279">
    <property type="entry name" value="Metallo-B-lactamas"/>
</dbReference>
<dbReference type="InterPro" id="IPR036866">
    <property type="entry name" value="RibonucZ/Hydroxyglut_hydro"/>
</dbReference>
<evidence type="ECO:0000313" key="2">
    <source>
        <dbReference type="EMBL" id="SDN76557.1"/>
    </source>
</evidence>
<dbReference type="SUPFAM" id="SSF56281">
    <property type="entry name" value="Metallo-hydrolase/oxidoreductase"/>
    <property type="match status" value="1"/>
</dbReference>
<dbReference type="Gene3D" id="3.60.15.10">
    <property type="entry name" value="Ribonuclease Z/Hydroxyacylglutathione hydrolase-like"/>
    <property type="match status" value="1"/>
</dbReference>
<organism evidence="2 3">
    <name type="scientific">Alkalicoccus daliensis</name>
    <dbReference type="NCBI Taxonomy" id="745820"/>
    <lineage>
        <taxon>Bacteria</taxon>
        <taxon>Bacillati</taxon>
        <taxon>Bacillota</taxon>
        <taxon>Bacilli</taxon>
        <taxon>Bacillales</taxon>
        <taxon>Bacillaceae</taxon>
        <taxon>Alkalicoccus</taxon>
    </lineage>
</organism>
<evidence type="ECO:0000259" key="1">
    <source>
        <dbReference type="SMART" id="SM00849"/>
    </source>
</evidence>
<dbReference type="PANTHER" id="PTHR42951">
    <property type="entry name" value="METALLO-BETA-LACTAMASE DOMAIN-CONTAINING"/>
    <property type="match status" value="1"/>
</dbReference>
<reference evidence="3" key="1">
    <citation type="submission" date="2016-10" db="EMBL/GenBank/DDBJ databases">
        <authorList>
            <person name="Varghese N."/>
            <person name="Submissions S."/>
        </authorList>
    </citation>
    <scope>NUCLEOTIDE SEQUENCE [LARGE SCALE GENOMIC DNA]</scope>
    <source>
        <strain evidence="3">CGMCC 1.10369</strain>
    </source>
</reference>
<name>A0A1H0E216_9BACI</name>
<dbReference type="STRING" id="745820.SAMN04488053_103180"/>
<dbReference type="RefSeq" id="WP_090842151.1">
    <property type="nucleotide sequence ID" value="NZ_FNIL01000003.1"/>
</dbReference>
<dbReference type="InterPro" id="IPR050855">
    <property type="entry name" value="NDM-1-like"/>
</dbReference>
<dbReference type="EMBL" id="FNIL01000003">
    <property type="protein sequence ID" value="SDN76557.1"/>
    <property type="molecule type" value="Genomic_DNA"/>
</dbReference>
<dbReference type="OrthoDB" id="9802248at2"/>
<gene>
    <name evidence="2" type="ORF">SAMN04488053_103180</name>
</gene>
<dbReference type="Proteomes" id="UP000198778">
    <property type="component" value="Unassembled WGS sequence"/>
</dbReference>
<keyword evidence="3" id="KW-1185">Reference proteome</keyword>
<proteinExistence type="predicted"/>
<dbReference type="CDD" id="cd07721">
    <property type="entry name" value="yflN-like_MBL-fold"/>
    <property type="match status" value="1"/>
</dbReference>
<dbReference type="AlphaFoldDB" id="A0A1H0E216"/>
<dbReference type="Pfam" id="PF00753">
    <property type="entry name" value="Lactamase_B"/>
    <property type="match status" value="1"/>
</dbReference>
<dbReference type="PANTHER" id="PTHR42951:SF17">
    <property type="entry name" value="METALLO-BETA-LACTAMASE DOMAIN-CONTAINING PROTEIN"/>
    <property type="match status" value="1"/>
</dbReference>